<dbReference type="GO" id="GO:0008417">
    <property type="term" value="F:fucosyltransferase activity"/>
    <property type="evidence" value="ECO:0007669"/>
    <property type="project" value="InterPro"/>
</dbReference>
<dbReference type="Proteomes" id="UP000789524">
    <property type="component" value="Unassembled WGS sequence"/>
</dbReference>
<dbReference type="OrthoDB" id="427096at2759"/>
<evidence type="ECO:0000256" key="10">
    <source>
        <dbReference type="ARBA" id="ARBA00023136"/>
    </source>
</evidence>
<keyword evidence="5 12" id="KW-0808">Transferase</keyword>
<keyword evidence="4 12" id="KW-0328">Glycosyltransferase</keyword>
<feature type="domain" description="Fucosyltransferase N-terminal" evidence="14">
    <location>
        <begin position="14"/>
        <end position="127"/>
    </location>
</feature>
<dbReference type="SUPFAM" id="SSF53756">
    <property type="entry name" value="UDP-Glycosyltransferase/glycogen phosphorylase"/>
    <property type="match status" value="1"/>
</dbReference>
<evidence type="ECO:0000256" key="6">
    <source>
        <dbReference type="ARBA" id="ARBA00022692"/>
    </source>
</evidence>
<name>A0A8J2QRW9_9NEOP</name>
<evidence type="ECO:0000259" key="13">
    <source>
        <dbReference type="Pfam" id="PF00852"/>
    </source>
</evidence>
<keyword evidence="11" id="KW-0325">Glycoprotein</keyword>
<protein>
    <recommendedName>
        <fullName evidence="12">Fucosyltransferase</fullName>
        <ecNumber evidence="12">2.4.1.-</ecNumber>
    </recommendedName>
</protein>
<dbReference type="EC" id="2.4.1.-" evidence="12"/>
<keyword evidence="10" id="KW-0472">Membrane</keyword>
<reference evidence="15" key="1">
    <citation type="submission" date="2021-09" db="EMBL/GenBank/DDBJ databases">
        <authorList>
            <person name="Martin H S."/>
        </authorList>
    </citation>
    <scope>NUCLEOTIDE SEQUENCE</scope>
</reference>
<evidence type="ECO:0000256" key="11">
    <source>
        <dbReference type="ARBA" id="ARBA00023180"/>
    </source>
</evidence>
<dbReference type="PANTHER" id="PTHR48438">
    <property type="entry name" value="ALPHA-(1,3)-FUCOSYLTRANSFERASE C-RELATED"/>
    <property type="match status" value="1"/>
</dbReference>
<proteinExistence type="inferred from homology"/>
<dbReference type="InterPro" id="IPR001503">
    <property type="entry name" value="Glyco_trans_10"/>
</dbReference>
<dbReference type="GO" id="GO:0032580">
    <property type="term" value="C:Golgi cisterna membrane"/>
    <property type="evidence" value="ECO:0007669"/>
    <property type="project" value="UniProtKB-SubCell"/>
</dbReference>
<dbReference type="Pfam" id="PF17039">
    <property type="entry name" value="Glyco_tran_10_N"/>
    <property type="match status" value="1"/>
</dbReference>
<dbReference type="PANTHER" id="PTHR48438:SF1">
    <property type="entry name" value="ALPHA-(1,3)-FUCOSYLTRANSFERASE C-RELATED"/>
    <property type="match status" value="1"/>
</dbReference>
<evidence type="ECO:0000256" key="3">
    <source>
        <dbReference type="ARBA" id="ARBA00008919"/>
    </source>
</evidence>
<comment type="similarity">
    <text evidence="3 12">Belongs to the glycosyltransferase 10 family.</text>
</comment>
<dbReference type="Pfam" id="PF00852">
    <property type="entry name" value="Glyco_transf_10"/>
    <property type="match status" value="1"/>
</dbReference>
<keyword evidence="6 12" id="KW-0812">Transmembrane</keyword>
<evidence type="ECO:0000256" key="8">
    <source>
        <dbReference type="ARBA" id="ARBA00022989"/>
    </source>
</evidence>
<evidence type="ECO:0000256" key="2">
    <source>
        <dbReference type="ARBA" id="ARBA00004922"/>
    </source>
</evidence>
<dbReference type="InterPro" id="IPR038577">
    <property type="entry name" value="GT10-like_C_sf"/>
</dbReference>
<evidence type="ECO:0000256" key="7">
    <source>
        <dbReference type="ARBA" id="ARBA00022968"/>
    </source>
</evidence>
<evidence type="ECO:0000256" key="12">
    <source>
        <dbReference type="RuleBase" id="RU003832"/>
    </source>
</evidence>
<dbReference type="EMBL" id="CAKASE010000056">
    <property type="protein sequence ID" value="CAG9566312.1"/>
    <property type="molecule type" value="Genomic_DNA"/>
</dbReference>
<comment type="pathway">
    <text evidence="2">Protein modification; protein glycosylation.</text>
</comment>
<comment type="caution">
    <text evidence="15">The sequence shown here is derived from an EMBL/GenBank/DDBJ whole genome shotgun (WGS) entry which is preliminary data.</text>
</comment>
<keyword evidence="16" id="KW-1185">Reference proteome</keyword>
<feature type="domain" description="Fucosyltransferase C-terminal" evidence="13">
    <location>
        <begin position="162"/>
        <end position="333"/>
    </location>
</feature>
<dbReference type="UniPathway" id="UPA00378"/>
<accession>A0A8J2QRW9</accession>
<evidence type="ECO:0000256" key="1">
    <source>
        <dbReference type="ARBA" id="ARBA00004447"/>
    </source>
</evidence>
<keyword evidence="7" id="KW-0735">Signal-anchor</keyword>
<comment type="subcellular location">
    <subcellularLocation>
        <location evidence="1 12">Golgi apparatus</location>
        <location evidence="1 12">Golgi stack membrane</location>
        <topology evidence="1 12">Single-pass type II membrane protein</topology>
    </subcellularLocation>
</comment>
<evidence type="ECO:0000313" key="16">
    <source>
        <dbReference type="Proteomes" id="UP000789524"/>
    </source>
</evidence>
<dbReference type="InterPro" id="IPR031481">
    <property type="entry name" value="Glyco_tran_10_N"/>
</dbReference>
<evidence type="ECO:0000259" key="14">
    <source>
        <dbReference type="Pfam" id="PF17039"/>
    </source>
</evidence>
<sequence length="357" mass="41968">MTTSFKSHRMKTNVKNILQWTSGDLAPFNFMGEGNSAFIKNQCKYTNCFVIDHKTHLSMDPGDFDAIAFNGRDLNNLQIPKVRTIEQKYIFGAMESADNYPICNPIFDGFFNWTWTYRLDSDFRFGYITIYDMNGTVVGPAVNMKWPEVLEPVSDELKDTLSKKKKAGAWFVSNCNSKSKREIFMNFLQNELKQYNLSVDVYGSCGNFNCPRKMYRACAKLVKEDYYFYFSLENSFSEDYVTEKLLTALNNYAIPVVFGAADYTRFLPPGSYLDGKQLGVPELAQKMYEIINNKTLFYDYFRWRNHYVYKETSSKEDICKLCEMLNNEEKVSEVSEWPDFRRWWNGERYRDNCYRVK</sequence>
<evidence type="ECO:0000256" key="5">
    <source>
        <dbReference type="ARBA" id="ARBA00022679"/>
    </source>
</evidence>
<keyword evidence="9 12" id="KW-0333">Golgi apparatus</keyword>
<dbReference type="InterPro" id="IPR055270">
    <property type="entry name" value="Glyco_tran_10_C"/>
</dbReference>
<organism evidence="15 16">
    <name type="scientific">Danaus chrysippus</name>
    <name type="common">African queen</name>
    <dbReference type="NCBI Taxonomy" id="151541"/>
    <lineage>
        <taxon>Eukaryota</taxon>
        <taxon>Metazoa</taxon>
        <taxon>Ecdysozoa</taxon>
        <taxon>Arthropoda</taxon>
        <taxon>Hexapoda</taxon>
        <taxon>Insecta</taxon>
        <taxon>Pterygota</taxon>
        <taxon>Neoptera</taxon>
        <taxon>Endopterygota</taxon>
        <taxon>Lepidoptera</taxon>
        <taxon>Glossata</taxon>
        <taxon>Ditrysia</taxon>
        <taxon>Papilionoidea</taxon>
        <taxon>Nymphalidae</taxon>
        <taxon>Danainae</taxon>
        <taxon>Danaini</taxon>
        <taxon>Danaina</taxon>
        <taxon>Danaus</taxon>
        <taxon>Anosia</taxon>
    </lineage>
</organism>
<evidence type="ECO:0000256" key="9">
    <source>
        <dbReference type="ARBA" id="ARBA00023034"/>
    </source>
</evidence>
<keyword evidence="8" id="KW-1133">Transmembrane helix</keyword>
<dbReference type="Gene3D" id="3.40.50.11660">
    <property type="entry name" value="Glycosyl transferase family 10, C-terminal domain"/>
    <property type="match status" value="1"/>
</dbReference>
<gene>
    <name evidence="15" type="ORF">DCHRY22_LOCUS6969</name>
</gene>
<evidence type="ECO:0000313" key="15">
    <source>
        <dbReference type="EMBL" id="CAG9566312.1"/>
    </source>
</evidence>
<dbReference type="AlphaFoldDB" id="A0A8J2QRW9"/>
<evidence type="ECO:0000256" key="4">
    <source>
        <dbReference type="ARBA" id="ARBA00022676"/>
    </source>
</evidence>